<dbReference type="InParanoid" id="M4EC85"/>
<feature type="region of interest" description="Disordered" evidence="1">
    <location>
        <begin position="1"/>
        <end position="38"/>
    </location>
</feature>
<dbReference type="AlphaFoldDB" id="M4EC85"/>
<sequence>MSSHRLTREQKGKGAVSSRDSAENPDTREQFRGDDDGQEAVDISVVPISYYPGNIFTEESPLEVWRIRPSVVDVGHPNLATYPEDWKESARIVALQKQDHWEDFTRERIQRSVDRIASQRWISDSFVHLNRLTSKRLSLFTQAEQKEINRARTMKQLPDLSLIVAGKIGAKKGTAGSKAAPSEPGVAATTPIASEQTLAGVSSQQKNFQKKKREVDTWREAKEERNIERAGAEGSSKKGSKKRKAGDLSSGDIPEKKKMKKKDSAVPRPSSVCEEELHELVPTVAPEVGTSDDEDETIALRQRRREKRSVDGGSRKVSVDDQGVSGNPREPSDSEGQRGPVLGESPTLIVEGSETRVVGRPKETPEDGFKFEFKRDLPLAFHPGDCGRLLQLIKGGPDQLPPVKDLVFRDEYEHAASSSIKFLIDEIWRQIDPFGSNVDLIDSEAAAALRTPFVDRASRSEDLMREPSTTAVSATRNADENVNLAEQKSADAAIPKDGNVPTIVLTDSSAKASKNVSSSTSSSEDPVKKDGAPADRSIDATMASVDLPAQTQFGRVSGPGEEDGDGGKNPPVDDE</sequence>
<feature type="compositionally biased region" description="Polar residues" evidence="1">
    <location>
        <begin position="197"/>
        <end position="207"/>
    </location>
</feature>
<protein>
    <submittedName>
        <fullName evidence="2">Uncharacterized protein</fullName>
    </submittedName>
</protein>
<feature type="compositionally biased region" description="Polar residues" evidence="1">
    <location>
        <begin position="467"/>
        <end position="476"/>
    </location>
</feature>
<organism evidence="2 3">
    <name type="scientific">Brassica campestris</name>
    <name type="common">Field mustard</name>
    <dbReference type="NCBI Taxonomy" id="3711"/>
    <lineage>
        <taxon>Eukaryota</taxon>
        <taxon>Viridiplantae</taxon>
        <taxon>Streptophyta</taxon>
        <taxon>Embryophyta</taxon>
        <taxon>Tracheophyta</taxon>
        <taxon>Spermatophyta</taxon>
        <taxon>Magnoliopsida</taxon>
        <taxon>eudicotyledons</taxon>
        <taxon>Gunneridae</taxon>
        <taxon>Pentapetalae</taxon>
        <taxon>rosids</taxon>
        <taxon>malvids</taxon>
        <taxon>Brassicales</taxon>
        <taxon>Brassicaceae</taxon>
        <taxon>Brassiceae</taxon>
        <taxon>Brassica</taxon>
    </lineage>
</organism>
<evidence type="ECO:0000256" key="1">
    <source>
        <dbReference type="SAM" id="MobiDB-lite"/>
    </source>
</evidence>
<dbReference type="EnsemblPlants" id="Bra026394.1">
    <property type="protein sequence ID" value="Bra026394.1-P"/>
    <property type="gene ID" value="Bra026394"/>
</dbReference>
<keyword evidence="3" id="KW-1185">Reference proteome</keyword>
<feature type="compositionally biased region" description="Basic and acidic residues" evidence="1">
    <location>
        <begin position="1"/>
        <end position="12"/>
    </location>
</feature>
<accession>M4EC85</accession>
<dbReference type="Gramene" id="Bra026394.1">
    <property type="protein sequence ID" value="Bra026394.1-P"/>
    <property type="gene ID" value="Bra026394"/>
</dbReference>
<feature type="compositionally biased region" description="Basic and acidic residues" evidence="1">
    <location>
        <begin position="20"/>
        <end position="35"/>
    </location>
</feature>
<feature type="compositionally biased region" description="Low complexity" evidence="1">
    <location>
        <begin position="509"/>
        <end position="523"/>
    </location>
</feature>
<feature type="compositionally biased region" description="Basic and acidic residues" evidence="1">
    <location>
        <begin position="525"/>
        <end position="538"/>
    </location>
</feature>
<feature type="region of interest" description="Disordered" evidence="1">
    <location>
        <begin position="509"/>
        <end position="575"/>
    </location>
</feature>
<proteinExistence type="predicted"/>
<reference evidence="2 3" key="1">
    <citation type="journal article" date="2011" name="Nat. Genet.">
        <title>The genome of the mesopolyploid crop species Brassica rapa.</title>
        <authorList>
            <consortium name="Brassica rapa Genome Sequencing Project Consortium"/>
            <person name="Wang X."/>
            <person name="Wang H."/>
            <person name="Wang J."/>
            <person name="Sun R."/>
            <person name="Wu J."/>
            <person name="Liu S."/>
            <person name="Bai Y."/>
            <person name="Mun J.H."/>
            <person name="Bancroft I."/>
            <person name="Cheng F."/>
            <person name="Huang S."/>
            <person name="Li X."/>
            <person name="Hua W."/>
            <person name="Wang J."/>
            <person name="Wang X."/>
            <person name="Freeling M."/>
            <person name="Pires J.C."/>
            <person name="Paterson A.H."/>
            <person name="Chalhoub B."/>
            <person name="Wang B."/>
            <person name="Hayward A."/>
            <person name="Sharpe A.G."/>
            <person name="Park B.S."/>
            <person name="Weisshaar B."/>
            <person name="Liu B."/>
            <person name="Li B."/>
            <person name="Liu B."/>
            <person name="Tong C."/>
            <person name="Song C."/>
            <person name="Duran C."/>
            <person name="Peng C."/>
            <person name="Geng C."/>
            <person name="Koh C."/>
            <person name="Lin C."/>
            <person name="Edwards D."/>
            <person name="Mu D."/>
            <person name="Shen D."/>
            <person name="Soumpourou E."/>
            <person name="Li F."/>
            <person name="Fraser F."/>
            <person name="Conant G."/>
            <person name="Lassalle G."/>
            <person name="King G.J."/>
            <person name="Bonnema G."/>
            <person name="Tang H."/>
            <person name="Wang H."/>
            <person name="Belcram H."/>
            <person name="Zhou H."/>
            <person name="Hirakawa H."/>
            <person name="Abe H."/>
            <person name="Guo H."/>
            <person name="Wang H."/>
            <person name="Jin H."/>
            <person name="Parkin I.A."/>
            <person name="Batley J."/>
            <person name="Kim J.S."/>
            <person name="Just J."/>
            <person name="Li J."/>
            <person name="Xu J."/>
            <person name="Deng J."/>
            <person name="Kim J.A."/>
            <person name="Li J."/>
            <person name="Yu J."/>
            <person name="Meng J."/>
            <person name="Wang J."/>
            <person name="Min J."/>
            <person name="Poulain J."/>
            <person name="Wang J."/>
            <person name="Hatakeyama K."/>
            <person name="Wu K."/>
            <person name="Wang L."/>
            <person name="Fang L."/>
            <person name="Trick M."/>
            <person name="Links M.G."/>
            <person name="Zhao M."/>
            <person name="Jin M."/>
            <person name="Ramchiary N."/>
            <person name="Drou N."/>
            <person name="Berkman P.J."/>
            <person name="Cai Q."/>
            <person name="Huang Q."/>
            <person name="Li R."/>
            <person name="Tabata S."/>
            <person name="Cheng S."/>
            <person name="Zhang S."/>
            <person name="Zhang S."/>
            <person name="Huang S."/>
            <person name="Sato S."/>
            <person name="Sun S."/>
            <person name="Kwon S.J."/>
            <person name="Choi S.R."/>
            <person name="Lee T.H."/>
            <person name="Fan W."/>
            <person name="Zhao X."/>
            <person name="Tan X."/>
            <person name="Xu X."/>
            <person name="Wang Y."/>
            <person name="Qiu Y."/>
            <person name="Yin Y."/>
            <person name="Li Y."/>
            <person name="Du Y."/>
            <person name="Liao Y."/>
            <person name="Lim Y."/>
            <person name="Narusaka Y."/>
            <person name="Wang Y."/>
            <person name="Wang Z."/>
            <person name="Li Z."/>
            <person name="Wang Z."/>
            <person name="Xiong Z."/>
            <person name="Zhang Z."/>
        </authorList>
    </citation>
    <scope>NUCLEOTIDE SEQUENCE [LARGE SCALE GENOMIC DNA]</scope>
    <source>
        <strain evidence="2 3">cv. Chiifu-401-42</strain>
    </source>
</reference>
<dbReference type="Proteomes" id="UP000011750">
    <property type="component" value="Chromosome A01"/>
</dbReference>
<feature type="region of interest" description="Disordered" evidence="1">
    <location>
        <begin position="197"/>
        <end position="368"/>
    </location>
</feature>
<reference evidence="2 3" key="2">
    <citation type="journal article" date="2018" name="Hortic Res">
        <title>Improved Brassica rapa reference genome by single-molecule sequencing and chromosome conformation capture technologies.</title>
        <authorList>
            <person name="Zhang L."/>
            <person name="Cai X."/>
            <person name="Wu J."/>
            <person name="Liu M."/>
            <person name="Grob S."/>
            <person name="Cheng F."/>
            <person name="Liang J."/>
            <person name="Cai C."/>
            <person name="Liu Z."/>
            <person name="Liu B."/>
            <person name="Wang F."/>
            <person name="Li S."/>
            <person name="Liu F."/>
            <person name="Li X."/>
            <person name="Cheng L."/>
            <person name="Yang W."/>
            <person name="Li M.H."/>
            <person name="Grossniklaus U."/>
            <person name="Zheng H."/>
            <person name="Wang X."/>
        </authorList>
    </citation>
    <scope>NUCLEOTIDE SEQUENCE [LARGE SCALE GENOMIC DNA]</scope>
    <source>
        <strain evidence="2 3">cv. Chiifu-401-42</strain>
    </source>
</reference>
<reference evidence="2" key="3">
    <citation type="submission" date="2023-03" db="UniProtKB">
        <authorList>
            <consortium name="EnsemblPlants"/>
        </authorList>
    </citation>
    <scope>IDENTIFICATION</scope>
    <source>
        <strain evidence="2">cv. Chiifu-401-42</strain>
    </source>
</reference>
<name>M4EC85_BRACM</name>
<evidence type="ECO:0000313" key="2">
    <source>
        <dbReference type="EnsemblPlants" id="Bra026394.1-P"/>
    </source>
</evidence>
<feature type="compositionally biased region" description="Basic and acidic residues" evidence="1">
    <location>
        <begin position="213"/>
        <end position="231"/>
    </location>
</feature>
<evidence type="ECO:0000313" key="3">
    <source>
        <dbReference type="Proteomes" id="UP000011750"/>
    </source>
</evidence>
<dbReference type="HOGENOM" id="CLU_451571_0_0_1"/>
<feature type="region of interest" description="Disordered" evidence="1">
    <location>
        <begin position="460"/>
        <end position="481"/>
    </location>
</feature>
<feature type="compositionally biased region" description="Basic and acidic residues" evidence="1">
    <location>
        <begin position="308"/>
        <end position="319"/>
    </location>
</feature>